<evidence type="ECO:0000313" key="8">
    <source>
        <dbReference type="EMBL" id="BDU50061.1"/>
    </source>
</evidence>
<dbReference type="EMBL" id="AP027059">
    <property type="protein sequence ID" value="BDU50061.1"/>
    <property type="molecule type" value="Genomic_DNA"/>
</dbReference>
<dbReference type="Pfam" id="PF07228">
    <property type="entry name" value="SpoIIE"/>
    <property type="match status" value="1"/>
</dbReference>
<dbReference type="InterPro" id="IPR011006">
    <property type="entry name" value="CheY-like_superfamily"/>
</dbReference>
<dbReference type="PANTHER" id="PTHR43156:SF2">
    <property type="entry name" value="STAGE II SPORULATION PROTEIN E"/>
    <property type="match status" value="1"/>
</dbReference>
<keyword evidence="9" id="KW-1185">Reference proteome</keyword>
<dbReference type="PROSITE" id="PS50801">
    <property type="entry name" value="STAS"/>
    <property type="match status" value="1"/>
</dbReference>
<comment type="similarity">
    <text evidence="1 4">Belongs to the anti-sigma-factor antagonist family.</text>
</comment>
<proteinExistence type="inferred from homology"/>
<accession>A0AAU9D8Z3</accession>
<feature type="coiled-coil region" evidence="5">
    <location>
        <begin position="364"/>
        <end position="402"/>
    </location>
</feature>
<dbReference type="InterPro" id="IPR001789">
    <property type="entry name" value="Sig_transdc_resp-reg_receiver"/>
</dbReference>
<feature type="modified residue" description="4-aspartylphosphate" evidence="3">
    <location>
        <position position="290"/>
    </location>
</feature>
<evidence type="ECO:0000256" key="4">
    <source>
        <dbReference type="RuleBase" id="RU003749"/>
    </source>
</evidence>
<evidence type="ECO:0000259" key="6">
    <source>
        <dbReference type="PROSITE" id="PS50110"/>
    </source>
</evidence>
<dbReference type="InterPro" id="IPR036513">
    <property type="entry name" value="STAS_dom_sf"/>
</dbReference>
<evidence type="ECO:0000256" key="5">
    <source>
        <dbReference type="SAM" id="Coils"/>
    </source>
</evidence>
<dbReference type="InterPro" id="IPR036457">
    <property type="entry name" value="PPM-type-like_dom_sf"/>
</dbReference>
<dbReference type="Gene3D" id="3.60.40.10">
    <property type="entry name" value="PPM-type phosphatase domain"/>
    <property type="match status" value="1"/>
</dbReference>
<keyword evidence="5" id="KW-0175">Coiled coil</keyword>
<dbReference type="PROSITE" id="PS50110">
    <property type="entry name" value="RESPONSE_REGULATORY"/>
    <property type="match status" value="1"/>
</dbReference>
<evidence type="ECO:0000256" key="2">
    <source>
        <dbReference type="ARBA" id="ARBA00022801"/>
    </source>
</evidence>
<dbReference type="RefSeq" id="WP_307904997.1">
    <property type="nucleotide sequence ID" value="NZ_AP027059.1"/>
</dbReference>
<dbReference type="InterPro" id="IPR052016">
    <property type="entry name" value="Bact_Sigma-Reg"/>
</dbReference>
<dbReference type="InterPro" id="IPR002645">
    <property type="entry name" value="STAS_dom"/>
</dbReference>
<dbReference type="SUPFAM" id="SSF52172">
    <property type="entry name" value="CheY-like"/>
    <property type="match status" value="1"/>
</dbReference>
<evidence type="ECO:0000313" key="9">
    <source>
        <dbReference type="Proteomes" id="UP001321582"/>
    </source>
</evidence>
<dbReference type="Pfam" id="PF01740">
    <property type="entry name" value="STAS"/>
    <property type="match status" value="1"/>
</dbReference>
<evidence type="ECO:0000256" key="1">
    <source>
        <dbReference type="ARBA" id="ARBA00009013"/>
    </source>
</evidence>
<gene>
    <name evidence="8" type="ORF">HLVA_06300</name>
</gene>
<organism evidence="8 9">
    <name type="scientific">Haliovirga abyssi</name>
    <dbReference type="NCBI Taxonomy" id="2996794"/>
    <lineage>
        <taxon>Bacteria</taxon>
        <taxon>Fusobacteriati</taxon>
        <taxon>Fusobacteriota</taxon>
        <taxon>Fusobacteriia</taxon>
        <taxon>Fusobacteriales</taxon>
        <taxon>Haliovirgaceae</taxon>
        <taxon>Haliovirga</taxon>
    </lineage>
</organism>
<dbReference type="CDD" id="cd07043">
    <property type="entry name" value="STAS_anti-anti-sigma_factors"/>
    <property type="match status" value="1"/>
</dbReference>
<evidence type="ECO:0000256" key="3">
    <source>
        <dbReference type="PROSITE-ProRule" id="PRU00169"/>
    </source>
</evidence>
<feature type="domain" description="Response regulatory" evidence="6">
    <location>
        <begin position="241"/>
        <end position="355"/>
    </location>
</feature>
<keyword evidence="3" id="KW-0597">Phosphoprotein</keyword>
<dbReference type="SUPFAM" id="SSF52091">
    <property type="entry name" value="SpoIIaa-like"/>
    <property type="match status" value="1"/>
</dbReference>
<dbReference type="NCBIfam" id="TIGR00377">
    <property type="entry name" value="ant_ant_sig"/>
    <property type="match status" value="1"/>
</dbReference>
<dbReference type="Pfam" id="PF00072">
    <property type="entry name" value="Response_reg"/>
    <property type="match status" value="1"/>
</dbReference>
<dbReference type="PANTHER" id="PTHR43156">
    <property type="entry name" value="STAGE II SPORULATION PROTEIN E-RELATED"/>
    <property type="match status" value="1"/>
</dbReference>
<evidence type="ECO:0000259" key="7">
    <source>
        <dbReference type="PROSITE" id="PS50801"/>
    </source>
</evidence>
<keyword evidence="2" id="KW-0378">Hydrolase</keyword>
<dbReference type="KEGG" id="haby:HLVA_06300"/>
<dbReference type="GO" id="GO:0043856">
    <property type="term" value="F:anti-sigma factor antagonist activity"/>
    <property type="evidence" value="ECO:0007669"/>
    <property type="project" value="InterPro"/>
</dbReference>
<feature type="domain" description="STAS" evidence="7">
    <location>
        <begin position="125"/>
        <end position="229"/>
    </location>
</feature>
<dbReference type="Gene3D" id="3.40.50.2300">
    <property type="match status" value="1"/>
</dbReference>
<dbReference type="InterPro" id="IPR001932">
    <property type="entry name" value="PPM-type_phosphatase-like_dom"/>
</dbReference>
<reference evidence="8 9" key="1">
    <citation type="submission" date="2022-11" db="EMBL/GenBank/DDBJ databases">
        <title>Haliovirga abyssi gen. nov., sp. nov., a mesophilic fermentative bacterium isolated from the Iheya North hydrothermal field and the proposal of Haliovirgaceae fam. nov.</title>
        <authorList>
            <person name="Miyazaki U."/>
            <person name="Tame A."/>
            <person name="Miyazaki J."/>
            <person name="Takai K."/>
            <person name="Sawayama S."/>
            <person name="Kitajima M."/>
            <person name="Okamoto A."/>
            <person name="Nakagawa S."/>
        </authorList>
    </citation>
    <scope>NUCLEOTIDE SEQUENCE [LARGE SCALE GENOMIC DNA]</scope>
    <source>
        <strain evidence="8 9">IC12</strain>
    </source>
</reference>
<dbReference type="Proteomes" id="UP001321582">
    <property type="component" value="Chromosome"/>
</dbReference>
<dbReference type="InterPro" id="IPR003658">
    <property type="entry name" value="Anti-sigma_ant"/>
</dbReference>
<sequence>MKKNRIGMIMAKSSLRNNVVINLQKKGYRVYIIDDDEYMFDYIKSLSLDLILIDSNENKNIYEYLTKFFELNIPSIALIEKHLGHRNAVELLKSGALDIVYFSDEKVLSVLDSVENFFGNKSSEFELKMEETDKYIIFKIYGELDMSTTFKTKGRFDGIIKNINKDFILDISGVGYLESVGIGFLIYIKKMITAANKELKIVIKSDKIKKLLKMTKLDKYFNIYSSLDEITVIKKGKKYEKAVVIDDARFMRKLISTILIDEGFEVKTFENPILALKELDEIKPDIILVDHEMPEMNGLEFIKEFKPQQKEIPTIMLTTVEDINLALTAIRAGASDFLNKPFKKEELVHTIRKVIKENELRKENESLMLELQKREFELKNKNKELYSLYNNLEEELEMASEIQNNLLPKSSVELDNFIINSKYLPSLDIGGDFYDFFRMSNNFFGIAFADISGHGIPAALLSSMLKVYMMTYIKDIINPSEAMEILNDVIAESYPDGKFVSLFYMILNDQKGTISYCKAAQEPGLYVKENGDVEELLTEGQVLGLFSIEDFPEMINFEEKEIEMKIGEKIFLYTDGIVEARNSENEFYGLDRLKDVLSKNASKTGEELIKIVYDDLLEFIEGLPILDDLTFMSIEKK</sequence>
<dbReference type="SMART" id="SM00448">
    <property type="entry name" value="REC"/>
    <property type="match status" value="1"/>
</dbReference>
<dbReference type="GO" id="GO:0016791">
    <property type="term" value="F:phosphatase activity"/>
    <property type="evidence" value="ECO:0007669"/>
    <property type="project" value="TreeGrafter"/>
</dbReference>
<dbReference type="Gene3D" id="3.30.750.24">
    <property type="entry name" value="STAS domain"/>
    <property type="match status" value="1"/>
</dbReference>
<dbReference type="GO" id="GO:0000160">
    <property type="term" value="P:phosphorelay signal transduction system"/>
    <property type="evidence" value="ECO:0007669"/>
    <property type="project" value="InterPro"/>
</dbReference>
<name>A0AAU9D8Z3_9FUSO</name>
<dbReference type="AlphaFoldDB" id="A0AAU9D8Z3"/>
<dbReference type="SMART" id="SM00331">
    <property type="entry name" value="PP2C_SIG"/>
    <property type="match status" value="1"/>
</dbReference>
<protein>
    <recommendedName>
        <fullName evidence="4">Anti-sigma factor antagonist</fullName>
    </recommendedName>
</protein>